<dbReference type="Pfam" id="PF05270">
    <property type="entry name" value="AbfB"/>
    <property type="match status" value="1"/>
</dbReference>
<feature type="domain" description="Alpha-L-arabinofuranosidase B arabinose-binding" evidence="2">
    <location>
        <begin position="165"/>
        <end position="294"/>
    </location>
</feature>
<proteinExistence type="predicted"/>
<dbReference type="InterPro" id="IPR007934">
    <property type="entry name" value="AbfB_ABD"/>
</dbReference>
<gene>
    <name evidence="3" type="ORF">QFZ49_001727</name>
</gene>
<dbReference type="Proteomes" id="UP001223072">
    <property type="component" value="Unassembled WGS sequence"/>
</dbReference>
<evidence type="ECO:0000256" key="1">
    <source>
        <dbReference type="SAM" id="MobiDB-lite"/>
    </source>
</evidence>
<dbReference type="RefSeq" id="WP_307625811.1">
    <property type="nucleotide sequence ID" value="NZ_JAUSZS010000002.1"/>
</dbReference>
<dbReference type="Gene3D" id="2.80.10.50">
    <property type="match status" value="1"/>
</dbReference>
<feature type="region of interest" description="Disordered" evidence="1">
    <location>
        <begin position="59"/>
        <end position="164"/>
    </location>
</feature>
<evidence type="ECO:0000313" key="4">
    <source>
        <dbReference type="Proteomes" id="UP001223072"/>
    </source>
</evidence>
<dbReference type="SUPFAM" id="SSF110221">
    <property type="entry name" value="AbfB domain"/>
    <property type="match status" value="1"/>
</dbReference>
<evidence type="ECO:0000313" key="3">
    <source>
        <dbReference type="EMBL" id="MDQ0931820.1"/>
    </source>
</evidence>
<sequence>MTEEKPRLIPTQPWENGWAPDTSRVPGTRRLWMAGTLALSVVAACVTAIVVTDRQAVDPVPAAKAPAPSPGSTYPGLLTFASPTASGATPPSGKSGLWSAQPSTSSDPTSSSSASPAAHAPDVKGSAAAPVKEKPPKPAASPSPGKPPGKSSAPPAKPGSSSLRSVEAVNYPNRYWHVSGDLVKLDSVAGSESRQDSTFDVIPGLSNGSCYSFKTHDGRFLRHRDFVLHADRNDGSSLFKQDATFCGGYSGYTGSAVLQSVNYPNYALRHRNFQLRLDPYGYNTSDREDFFFRVVAPLA</sequence>
<dbReference type="EMBL" id="JAUSZS010000002">
    <property type="protein sequence ID" value="MDQ0931820.1"/>
    <property type="molecule type" value="Genomic_DNA"/>
</dbReference>
<feature type="region of interest" description="Disordered" evidence="1">
    <location>
        <begin position="1"/>
        <end position="21"/>
    </location>
</feature>
<feature type="compositionally biased region" description="Low complexity" evidence="1">
    <location>
        <begin position="148"/>
        <end position="162"/>
    </location>
</feature>
<keyword evidence="4" id="KW-1185">Reference proteome</keyword>
<organism evidence="3 4">
    <name type="scientific">Streptomyces turgidiscabies</name>
    <dbReference type="NCBI Taxonomy" id="85558"/>
    <lineage>
        <taxon>Bacteria</taxon>
        <taxon>Bacillati</taxon>
        <taxon>Actinomycetota</taxon>
        <taxon>Actinomycetes</taxon>
        <taxon>Kitasatosporales</taxon>
        <taxon>Streptomycetaceae</taxon>
        <taxon>Streptomyces</taxon>
    </lineage>
</organism>
<reference evidence="3 4" key="1">
    <citation type="submission" date="2023-07" db="EMBL/GenBank/DDBJ databases">
        <title>Comparative genomics of wheat-associated soil bacteria to identify genetic determinants of phenazine resistance.</title>
        <authorList>
            <person name="Mouncey N."/>
        </authorList>
    </citation>
    <scope>NUCLEOTIDE SEQUENCE [LARGE SCALE GENOMIC DNA]</scope>
    <source>
        <strain evidence="3 4">W2I16</strain>
    </source>
</reference>
<dbReference type="CDD" id="cd23399">
    <property type="entry name" value="beta-trefoil_ABD_ABFB"/>
    <property type="match status" value="1"/>
</dbReference>
<comment type="caution">
    <text evidence="3">The sequence shown here is derived from an EMBL/GenBank/DDBJ whole genome shotgun (WGS) entry which is preliminary data.</text>
</comment>
<feature type="compositionally biased region" description="Low complexity" evidence="1">
    <location>
        <begin position="99"/>
        <end position="130"/>
    </location>
</feature>
<name>A0ABU0RIN6_9ACTN</name>
<protein>
    <recommendedName>
        <fullName evidence="2">Alpha-L-arabinofuranosidase B arabinose-binding domain-containing protein</fullName>
    </recommendedName>
</protein>
<accession>A0ABU0RIN6</accession>
<feature type="compositionally biased region" description="Pro residues" evidence="1">
    <location>
        <begin position="137"/>
        <end position="147"/>
    </location>
</feature>
<dbReference type="InterPro" id="IPR036195">
    <property type="entry name" value="AbfB_ABD_sf"/>
</dbReference>
<evidence type="ECO:0000259" key="2">
    <source>
        <dbReference type="Pfam" id="PF05270"/>
    </source>
</evidence>